<dbReference type="EMBL" id="SRLO01000090">
    <property type="protein sequence ID" value="TNN76799.1"/>
    <property type="molecule type" value="Genomic_DNA"/>
</dbReference>
<reference evidence="2 3" key="1">
    <citation type="submission" date="2019-03" db="EMBL/GenBank/DDBJ databases">
        <title>First draft genome of Liparis tanakae, snailfish: a comprehensive survey of snailfish specific genes.</title>
        <authorList>
            <person name="Kim W."/>
            <person name="Song I."/>
            <person name="Jeong J.-H."/>
            <person name="Kim D."/>
            <person name="Kim S."/>
            <person name="Ryu S."/>
            <person name="Song J.Y."/>
            <person name="Lee S.K."/>
        </authorList>
    </citation>
    <scope>NUCLEOTIDE SEQUENCE [LARGE SCALE GENOMIC DNA]</scope>
    <source>
        <tissue evidence="2">Muscle</tissue>
    </source>
</reference>
<keyword evidence="3" id="KW-1185">Reference proteome</keyword>
<gene>
    <name evidence="2" type="ORF">EYF80_013048</name>
</gene>
<evidence type="ECO:0000313" key="2">
    <source>
        <dbReference type="EMBL" id="TNN76799.1"/>
    </source>
</evidence>
<proteinExistence type="predicted"/>
<feature type="region of interest" description="Disordered" evidence="1">
    <location>
        <begin position="1"/>
        <end position="64"/>
    </location>
</feature>
<name>A0A4Z2IFH6_9TELE</name>
<feature type="compositionally biased region" description="Basic and acidic residues" evidence="1">
    <location>
        <begin position="24"/>
        <end position="39"/>
    </location>
</feature>
<sequence length="263" mass="29536">MEDRQTELEKLKRKAHKKARKKKEKQEKEEGGEDRDGARSPRARFRSPRAPFRSPRARFPSSGPPARDCFSVPLLFDIDLRLSNPLELMSRQACRGGSTSPCEHQVLEREVAVSHVLRVRTCAAEPRYPVSNLQSFVHAHSRQSAVDVASSVRSSQMGTQLHSTPQIKGLAVDRMKNGSQHTANTPTITPSVVAAFCSRLKMEMFRRSRFSRRDKAAQSSTTPGGFRPCIRSASLVTVARRPRRERSVKRCLAPLLRAALKIL</sequence>
<dbReference type="AlphaFoldDB" id="A0A4Z2IFH6"/>
<protein>
    <submittedName>
        <fullName evidence="2">Uncharacterized protein</fullName>
    </submittedName>
</protein>
<organism evidence="2 3">
    <name type="scientific">Liparis tanakae</name>
    <name type="common">Tanaka's snailfish</name>
    <dbReference type="NCBI Taxonomy" id="230148"/>
    <lineage>
        <taxon>Eukaryota</taxon>
        <taxon>Metazoa</taxon>
        <taxon>Chordata</taxon>
        <taxon>Craniata</taxon>
        <taxon>Vertebrata</taxon>
        <taxon>Euteleostomi</taxon>
        <taxon>Actinopterygii</taxon>
        <taxon>Neopterygii</taxon>
        <taxon>Teleostei</taxon>
        <taxon>Neoteleostei</taxon>
        <taxon>Acanthomorphata</taxon>
        <taxon>Eupercaria</taxon>
        <taxon>Perciformes</taxon>
        <taxon>Cottioidei</taxon>
        <taxon>Cottales</taxon>
        <taxon>Liparidae</taxon>
        <taxon>Liparis</taxon>
    </lineage>
</organism>
<feature type="compositionally biased region" description="Basic and acidic residues" evidence="1">
    <location>
        <begin position="1"/>
        <end position="10"/>
    </location>
</feature>
<evidence type="ECO:0000313" key="3">
    <source>
        <dbReference type="Proteomes" id="UP000314294"/>
    </source>
</evidence>
<evidence type="ECO:0000256" key="1">
    <source>
        <dbReference type="SAM" id="MobiDB-lite"/>
    </source>
</evidence>
<dbReference type="Proteomes" id="UP000314294">
    <property type="component" value="Unassembled WGS sequence"/>
</dbReference>
<comment type="caution">
    <text evidence="2">The sequence shown here is derived from an EMBL/GenBank/DDBJ whole genome shotgun (WGS) entry which is preliminary data.</text>
</comment>
<dbReference type="OrthoDB" id="10602974at2759"/>
<accession>A0A4Z2IFH6</accession>
<feature type="compositionally biased region" description="Basic residues" evidence="1">
    <location>
        <begin position="11"/>
        <end position="23"/>
    </location>
</feature>
<feature type="compositionally biased region" description="Low complexity" evidence="1">
    <location>
        <begin position="48"/>
        <end position="64"/>
    </location>
</feature>